<dbReference type="HAMAP" id="MF_02227">
    <property type="entry name" value="RPE"/>
    <property type="match status" value="1"/>
</dbReference>
<dbReference type="SUPFAM" id="SSF51366">
    <property type="entry name" value="Ribulose-phoshate binding barrel"/>
    <property type="match status" value="1"/>
</dbReference>
<evidence type="ECO:0000313" key="11">
    <source>
        <dbReference type="EMBL" id="WIA09063.1"/>
    </source>
</evidence>
<comment type="cofactor">
    <cofactor evidence="4">
        <name>Zn(2+)</name>
        <dbReference type="ChEBI" id="CHEBI:29105"/>
    </cofactor>
</comment>
<evidence type="ECO:0000256" key="6">
    <source>
        <dbReference type="ARBA" id="ARBA00009541"/>
    </source>
</evidence>
<evidence type="ECO:0000256" key="2">
    <source>
        <dbReference type="ARBA" id="ARBA00001936"/>
    </source>
</evidence>
<dbReference type="NCBIfam" id="TIGR01163">
    <property type="entry name" value="rpe"/>
    <property type="match status" value="1"/>
</dbReference>
<gene>
    <name evidence="11" type="ORF">OEZ85_008477</name>
</gene>
<keyword evidence="9 10" id="KW-0413">Isomerase</keyword>
<evidence type="ECO:0000313" key="12">
    <source>
        <dbReference type="Proteomes" id="UP001244341"/>
    </source>
</evidence>
<dbReference type="PROSITE" id="PS01085">
    <property type="entry name" value="RIBUL_P_3_EPIMER_1"/>
    <property type="match status" value="1"/>
</dbReference>
<evidence type="ECO:0000256" key="10">
    <source>
        <dbReference type="PIRNR" id="PIRNR001461"/>
    </source>
</evidence>
<evidence type="ECO:0000256" key="8">
    <source>
        <dbReference type="ARBA" id="ARBA00022723"/>
    </source>
</evidence>
<dbReference type="InterPro" id="IPR011060">
    <property type="entry name" value="RibuloseP-bd_barrel"/>
</dbReference>
<evidence type="ECO:0000256" key="1">
    <source>
        <dbReference type="ARBA" id="ARBA00001782"/>
    </source>
</evidence>
<keyword evidence="10" id="KW-0119">Carbohydrate metabolism</keyword>
<dbReference type="PIRSF" id="PIRSF001461">
    <property type="entry name" value="RPE"/>
    <property type="match status" value="1"/>
</dbReference>
<evidence type="ECO:0000256" key="4">
    <source>
        <dbReference type="ARBA" id="ARBA00001947"/>
    </source>
</evidence>
<dbReference type="Pfam" id="PF00834">
    <property type="entry name" value="Ribul_P_3_epim"/>
    <property type="match status" value="1"/>
</dbReference>
<comment type="cofactor">
    <cofactor evidence="3">
        <name>Co(2+)</name>
        <dbReference type="ChEBI" id="CHEBI:48828"/>
    </cofactor>
</comment>
<dbReference type="CDD" id="cd00429">
    <property type="entry name" value="RPE"/>
    <property type="match status" value="1"/>
</dbReference>
<dbReference type="Proteomes" id="UP001244341">
    <property type="component" value="Chromosome 1b"/>
</dbReference>
<evidence type="ECO:0000256" key="3">
    <source>
        <dbReference type="ARBA" id="ARBA00001941"/>
    </source>
</evidence>
<dbReference type="EC" id="5.1.3.1" evidence="7 10"/>
<keyword evidence="8" id="KW-0479">Metal-binding</keyword>
<dbReference type="PANTHER" id="PTHR11749">
    <property type="entry name" value="RIBULOSE-5-PHOSPHATE-3-EPIMERASE"/>
    <property type="match status" value="1"/>
</dbReference>
<dbReference type="InterPro" id="IPR013785">
    <property type="entry name" value="Aldolase_TIM"/>
</dbReference>
<comment type="cofactor">
    <cofactor evidence="5">
        <name>Fe(2+)</name>
        <dbReference type="ChEBI" id="CHEBI:29033"/>
    </cofactor>
</comment>
<name>A0ABY8TNL5_TETOB</name>
<organism evidence="11 12">
    <name type="scientific">Tetradesmus obliquus</name>
    <name type="common">Green alga</name>
    <name type="synonym">Acutodesmus obliquus</name>
    <dbReference type="NCBI Taxonomy" id="3088"/>
    <lineage>
        <taxon>Eukaryota</taxon>
        <taxon>Viridiplantae</taxon>
        <taxon>Chlorophyta</taxon>
        <taxon>core chlorophytes</taxon>
        <taxon>Chlorophyceae</taxon>
        <taxon>CS clade</taxon>
        <taxon>Sphaeropleales</taxon>
        <taxon>Scenedesmaceae</taxon>
        <taxon>Tetradesmus</taxon>
    </lineage>
</organism>
<accession>A0ABY8TNL5</accession>
<proteinExistence type="inferred from homology"/>
<comment type="cofactor">
    <cofactor evidence="2">
        <name>Mn(2+)</name>
        <dbReference type="ChEBI" id="CHEBI:29035"/>
    </cofactor>
</comment>
<evidence type="ECO:0000256" key="5">
    <source>
        <dbReference type="ARBA" id="ARBA00001954"/>
    </source>
</evidence>
<protein>
    <recommendedName>
        <fullName evidence="7 10">Ribulose-phosphate 3-epimerase</fullName>
        <ecNumber evidence="7 10">5.1.3.1</ecNumber>
    </recommendedName>
</protein>
<reference evidence="11 12" key="1">
    <citation type="submission" date="2023-05" db="EMBL/GenBank/DDBJ databases">
        <title>A 100% complete, gapless, phased diploid assembly of the Scenedesmus obliquus UTEX 3031 genome.</title>
        <authorList>
            <person name="Biondi T.C."/>
            <person name="Hanschen E.R."/>
            <person name="Kwon T."/>
            <person name="Eng W."/>
            <person name="Kruse C.P.S."/>
            <person name="Koehler S.I."/>
            <person name="Kunde Y."/>
            <person name="Gleasner C.D."/>
            <person name="You Mak K.T."/>
            <person name="Polle J."/>
            <person name="Hovde B.T."/>
            <person name="Starkenburg S.R."/>
        </authorList>
    </citation>
    <scope>NUCLEOTIDE SEQUENCE [LARGE SCALE GENOMIC DNA]</scope>
    <source>
        <strain evidence="11 12">DOE0152z</strain>
    </source>
</reference>
<sequence length="240" mass="25470">MSSLIISPSILSADFATLADECKRIVELGADWLHIDVMDGHFVPNLTIGAPVVQSLRKHSKAFFDCHLMVTNPQQWIKDFAKAGADMFTFHLEAIVDPQQLSSSQAHPAVVEAAQQVRAAGMQAGVALKPDTPAELLLPYLQQGLLDMVLVLTVQPGFGGQKFMADAVQKCAVLRQQFPELLIEVDGGITAETAVAAAEAGANVFVAGSAIFGAAEPAHVMQQMRQAYAAAARQPAAVPA</sequence>
<keyword evidence="12" id="KW-1185">Reference proteome</keyword>
<comment type="catalytic activity">
    <reaction evidence="1 10">
        <text>D-ribulose 5-phosphate = D-xylulose 5-phosphate</text>
        <dbReference type="Rhea" id="RHEA:13677"/>
        <dbReference type="ChEBI" id="CHEBI:57737"/>
        <dbReference type="ChEBI" id="CHEBI:58121"/>
        <dbReference type="EC" id="5.1.3.1"/>
    </reaction>
</comment>
<dbReference type="EMBL" id="CP126208">
    <property type="protein sequence ID" value="WIA09063.1"/>
    <property type="molecule type" value="Genomic_DNA"/>
</dbReference>
<comment type="similarity">
    <text evidence="6 10">Belongs to the ribulose-phosphate 3-epimerase family.</text>
</comment>
<dbReference type="InterPro" id="IPR000056">
    <property type="entry name" value="Ribul_P_3_epim-like"/>
</dbReference>
<dbReference type="InterPro" id="IPR026019">
    <property type="entry name" value="Ribul_P_3_epim"/>
</dbReference>
<evidence type="ECO:0000256" key="9">
    <source>
        <dbReference type="ARBA" id="ARBA00023235"/>
    </source>
</evidence>
<dbReference type="Gene3D" id="3.20.20.70">
    <property type="entry name" value="Aldolase class I"/>
    <property type="match status" value="1"/>
</dbReference>
<evidence type="ECO:0000256" key="7">
    <source>
        <dbReference type="ARBA" id="ARBA00013188"/>
    </source>
</evidence>
<dbReference type="NCBIfam" id="NF004076">
    <property type="entry name" value="PRK05581.1-4"/>
    <property type="match status" value="1"/>
</dbReference>